<protein>
    <submittedName>
        <fullName evidence="2">Uncharacterized protein</fullName>
    </submittedName>
</protein>
<feature type="region of interest" description="Disordered" evidence="1">
    <location>
        <begin position="30"/>
        <end position="72"/>
    </location>
</feature>
<sequence>MQLGSLNLEFSHIRRPMTFIHGLEIERVKTTPQPRQVDPGRAGYIRERECAGPSSSEDVMEPAARRDAARDARWHSSTAGRRWVMGSQRARFMLRRVDL</sequence>
<evidence type="ECO:0000313" key="2">
    <source>
        <dbReference type="EMBL" id="KAF9752228.1"/>
    </source>
</evidence>
<proteinExistence type="predicted"/>
<comment type="caution">
    <text evidence="2">The sequence shown here is derived from an EMBL/GenBank/DDBJ whole genome shotgun (WGS) entry which is preliminary data.</text>
</comment>
<reference evidence="2" key="1">
    <citation type="submission" date="2020-10" db="EMBL/GenBank/DDBJ databases">
        <title>High-Quality Genome Resource of Clonostachys rosea strain S41 by Oxford Nanopore Long-Read Sequencing.</title>
        <authorList>
            <person name="Wang H."/>
        </authorList>
    </citation>
    <scope>NUCLEOTIDE SEQUENCE</scope>
    <source>
        <strain evidence="2">S41</strain>
    </source>
</reference>
<accession>A0A8H7TPJ6</accession>
<organism evidence="2 3">
    <name type="scientific">Bionectria ochroleuca</name>
    <name type="common">Gliocladium roseum</name>
    <dbReference type="NCBI Taxonomy" id="29856"/>
    <lineage>
        <taxon>Eukaryota</taxon>
        <taxon>Fungi</taxon>
        <taxon>Dikarya</taxon>
        <taxon>Ascomycota</taxon>
        <taxon>Pezizomycotina</taxon>
        <taxon>Sordariomycetes</taxon>
        <taxon>Hypocreomycetidae</taxon>
        <taxon>Hypocreales</taxon>
        <taxon>Bionectriaceae</taxon>
        <taxon>Clonostachys</taxon>
    </lineage>
</organism>
<dbReference type="AlphaFoldDB" id="A0A8H7TPJ6"/>
<evidence type="ECO:0000313" key="3">
    <source>
        <dbReference type="Proteomes" id="UP000616885"/>
    </source>
</evidence>
<name>A0A8H7TPJ6_BIOOC</name>
<feature type="compositionally biased region" description="Basic and acidic residues" evidence="1">
    <location>
        <begin position="63"/>
        <end position="72"/>
    </location>
</feature>
<gene>
    <name evidence="2" type="ORF">IM811_014022</name>
</gene>
<evidence type="ECO:0000256" key="1">
    <source>
        <dbReference type="SAM" id="MobiDB-lite"/>
    </source>
</evidence>
<dbReference type="EMBL" id="JADCTT010000005">
    <property type="protein sequence ID" value="KAF9752228.1"/>
    <property type="molecule type" value="Genomic_DNA"/>
</dbReference>
<dbReference type="Proteomes" id="UP000616885">
    <property type="component" value="Unassembled WGS sequence"/>
</dbReference>